<evidence type="ECO:0000313" key="4">
    <source>
        <dbReference type="Proteomes" id="UP000485058"/>
    </source>
</evidence>
<keyword evidence="2" id="KW-1133">Transmembrane helix</keyword>
<feature type="non-terminal residue" evidence="3">
    <location>
        <position position="67"/>
    </location>
</feature>
<keyword evidence="2" id="KW-0812">Transmembrane</keyword>
<feature type="non-terminal residue" evidence="3">
    <location>
        <position position="1"/>
    </location>
</feature>
<proteinExistence type="predicted"/>
<organism evidence="3 4">
    <name type="scientific">Haematococcus lacustris</name>
    <name type="common">Green alga</name>
    <name type="synonym">Haematococcus pluvialis</name>
    <dbReference type="NCBI Taxonomy" id="44745"/>
    <lineage>
        <taxon>Eukaryota</taxon>
        <taxon>Viridiplantae</taxon>
        <taxon>Chlorophyta</taxon>
        <taxon>core chlorophytes</taxon>
        <taxon>Chlorophyceae</taxon>
        <taxon>CS clade</taxon>
        <taxon>Chlamydomonadales</taxon>
        <taxon>Haematococcaceae</taxon>
        <taxon>Haematococcus</taxon>
    </lineage>
</organism>
<feature type="transmembrane region" description="Helical" evidence="2">
    <location>
        <begin position="12"/>
        <end position="35"/>
    </location>
</feature>
<name>A0A699Z314_HAELA</name>
<gene>
    <name evidence="3" type="ORF">HaLaN_13500</name>
</gene>
<protein>
    <submittedName>
        <fullName evidence="3">Uncharacterized protein</fullName>
    </submittedName>
</protein>
<evidence type="ECO:0000256" key="1">
    <source>
        <dbReference type="SAM" id="MobiDB-lite"/>
    </source>
</evidence>
<dbReference type="Proteomes" id="UP000485058">
    <property type="component" value="Unassembled WGS sequence"/>
</dbReference>
<accession>A0A699Z314</accession>
<comment type="caution">
    <text evidence="3">The sequence shown here is derived from an EMBL/GenBank/DDBJ whole genome shotgun (WGS) entry which is preliminary data.</text>
</comment>
<sequence length="67" mass="7006">LVLGLGSLSHALPIIGLVHLSVSLLWIRSTFSLAAMMKDADPRGRPDLTPVPQQAQQLGGNGTSNGM</sequence>
<feature type="region of interest" description="Disordered" evidence="1">
    <location>
        <begin position="42"/>
        <end position="67"/>
    </location>
</feature>
<dbReference type="EMBL" id="BLLF01001077">
    <property type="protein sequence ID" value="GFH16973.1"/>
    <property type="molecule type" value="Genomic_DNA"/>
</dbReference>
<dbReference type="AlphaFoldDB" id="A0A699Z314"/>
<keyword evidence="2" id="KW-0472">Membrane</keyword>
<keyword evidence="4" id="KW-1185">Reference proteome</keyword>
<evidence type="ECO:0000256" key="2">
    <source>
        <dbReference type="SAM" id="Phobius"/>
    </source>
</evidence>
<reference evidence="3 4" key="1">
    <citation type="submission" date="2020-02" db="EMBL/GenBank/DDBJ databases">
        <title>Draft genome sequence of Haematococcus lacustris strain NIES-144.</title>
        <authorList>
            <person name="Morimoto D."/>
            <person name="Nakagawa S."/>
            <person name="Yoshida T."/>
            <person name="Sawayama S."/>
        </authorList>
    </citation>
    <scope>NUCLEOTIDE SEQUENCE [LARGE SCALE GENOMIC DNA]</scope>
    <source>
        <strain evidence="3 4">NIES-144</strain>
    </source>
</reference>
<evidence type="ECO:0000313" key="3">
    <source>
        <dbReference type="EMBL" id="GFH16973.1"/>
    </source>
</evidence>